<dbReference type="GO" id="GO:0050661">
    <property type="term" value="F:NADP binding"/>
    <property type="evidence" value="ECO:0007669"/>
    <property type="project" value="InterPro"/>
</dbReference>
<dbReference type="InterPro" id="IPR017925">
    <property type="entry name" value="DHFR_CS"/>
</dbReference>
<evidence type="ECO:0000259" key="8">
    <source>
        <dbReference type="PROSITE" id="PS51330"/>
    </source>
</evidence>
<dbReference type="PROSITE" id="PS00075">
    <property type="entry name" value="DHFR_1"/>
    <property type="match status" value="1"/>
</dbReference>
<accession>A0A1L7CRK1</accession>
<dbReference type="AlphaFoldDB" id="A0A1L7CRK1"/>
<keyword evidence="6" id="KW-0560">Oxidoreductase</keyword>
<gene>
    <name evidence="9" type="ORF">CFRA_03440</name>
</gene>
<evidence type="ECO:0000256" key="6">
    <source>
        <dbReference type="ARBA" id="ARBA00023002"/>
    </source>
</evidence>
<keyword evidence="5" id="KW-0521">NADP</keyword>
<organism evidence="9 10">
    <name type="scientific">Corynebacterium frankenforstense DSM 45800</name>
    <dbReference type="NCBI Taxonomy" id="1437875"/>
    <lineage>
        <taxon>Bacteria</taxon>
        <taxon>Bacillati</taxon>
        <taxon>Actinomycetota</taxon>
        <taxon>Actinomycetes</taxon>
        <taxon>Mycobacteriales</taxon>
        <taxon>Corynebacteriaceae</taxon>
        <taxon>Corynebacterium</taxon>
    </lineage>
</organism>
<evidence type="ECO:0000256" key="7">
    <source>
        <dbReference type="RuleBase" id="RU004474"/>
    </source>
</evidence>
<comment type="similarity">
    <text evidence="2 7">Belongs to the dihydrofolate reductase family.</text>
</comment>
<dbReference type="GO" id="GO:0046655">
    <property type="term" value="P:folic acid metabolic process"/>
    <property type="evidence" value="ECO:0007669"/>
    <property type="project" value="TreeGrafter"/>
</dbReference>
<dbReference type="STRING" id="1437875.CFRA_03440"/>
<dbReference type="GO" id="GO:0004146">
    <property type="term" value="F:dihydrofolate reductase activity"/>
    <property type="evidence" value="ECO:0007669"/>
    <property type="project" value="UniProtKB-EC"/>
</dbReference>
<evidence type="ECO:0000256" key="3">
    <source>
        <dbReference type="ARBA" id="ARBA00012856"/>
    </source>
</evidence>
<protein>
    <recommendedName>
        <fullName evidence="3">dihydrofolate reductase</fullName>
        <ecNumber evidence="3">1.5.1.3</ecNumber>
    </recommendedName>
</protein>
<keyword evidence="4" id="KW-0554">One-carbon metabolism</keyword>
<dbReference type="PANTHER" id="PTHR48069:SF3">
    <property type="entry name" value="DIHYDROFOLATE REDUCTASE"/>
    <property type="match status" value="1"/>
</dbReference>
<dbReference type="EC" id="1.5.1.3" evidence="3"/>
<evidence type="ECO:0000256" key="4">
    <source>
        <dbReference type="ARBA" id="ARBA00022563"/>
    </source>
</evidence>
<evidence type="ECO:0000256" key="5">
    <source>
        <dbReference type="ARBA" id="ARBA00022857"/>
    </source>
</evidence>
<keyword evidence="9" id="KW-0418">Kinase</keyword>
<dbReference type="InterPro" id="IPR001796">
    <property type="entry name" value="DHFR_dom"/>
</dbReference>
<proteinExistence type="inferred from homology"/>
<dbReference type="PROSITE" id="PS51330">
    <property type="entry name" value="DHFR_2"/>
    <property type="match status" value="1"/>
</dbReference>
<dbReference type="OrthoDB" id="9804315at2"/>
<dbReference type="PRINTS" id="PR00070">
    <property type="entry name" value="DHFR"/>
</dbReference>
<dbReference type="KEGG" id="cfk:CFRA_03440"/>
<reference evidence="9 10" key="1">
    <citation type="submission" date="2014-08" db="EMBL/GenBank/DDBJ databases">
        <title>Complete genome sequence of Corynebacterium frankenforstense ST18(T) (=DSM 45800(T)), isolated from raw cow milk.</title>
        <authorList>
            <person name="Ruckert C."/>
            <person name="Albersmeier A."/>
            <person name="Winkler A."/>
            <person name="Lipski A."/>
            <person name="Kalinowski J."/>
        </authorList>
    </citation>
    <scope>NUCLEOTIDE SEQUENCE [LARGE SCALE GENOMIC DNA]</scope>
    <source>
        <strain evidence="9 10">ST18</strain>
    </source>
</reference>
<dbReference type="InterPro" id="IPR024072">
    <property type="entry name" value="DHFR-like_dom_sf"/>
</dbReference>
<dbReference type="GO" id="GO:0006730">
    <property type="term" value="P:one-carbon metabolic process"/>
    <property type="evidence" value="ECO:0007669"/>
    <property type="project" value="UniProtKB-KW"/>
</dbReference>
<feature type="domain" description="DHFR" evidence="8">
    <location>
        <begin position="1"/>
        <end position="192"/>
    </location>
</feature>
<keyword evidence="10" id="KW-1185">Reference proteome</keyword>
<dbReference type="RefSeq" id="WP_075663461.1">
    <property type="nucleotide sequence ID" value="NZ_CP009247.1"/>
</dbReference>
<evidence type="ECO:0000256" key="1">
    <source>
        <dbReference type="ARBA" id="ARBA00004903"/>
    </source>
</evidence>
<dbReference type="PANTHER" id="PTHR48069">
    <property type="entry name" value="DIHYDROFOLATE REDUCTASE"/>
    <property type="match status" value="1"/>
</dbReference>
<comment type="pathway">
    <text evidence="1">Cofactor biosynthesis; tetrahydrofolate biosynthesis; 5,6,7,8-tetrahydrofolate from 7,8-dihydrofolate: step 1/1.</text>
</comment>
<dbReference type="Proteomes" id="UP000185434">
    <property type="component" value="Chromosome"/>
</dbReference>
<dbReference type="EMBL" id="CP009247">
    <property type="protein sequence ID" value="APT88484.1"/>
    <property type="molecule type" value="Genomic_DNA"/>
</dbReference>
<dbReference type="GO" id="GO:0046452">
    <property type="term" value="P:dihydrofolate metabolic process"/>
    <property type="evidence" value="ECO:0007669"/>
    <property type="project" value="TreeGrafter"/>
</dbReference>
<dbReference type="Gene3D" id="3.40.430.10">
    <property type="entry name" value="Dihydrofolate Reductase, subunit A"/>
    <property type="match status" value="1"/>
</dbReference>
<evidence type="ECO:0000313" key="9">
    <source>
        <dbReference type="EMBL" id="APT88484.1"/>
    </source>
</evidence>
<dbReference type="SUPFAM" id="SSF53597">
    <property type="entry name" value="Dihydrofolate reductase-like"/>
    <property type="match status" value="1"/>
</dbReference>
<name>A0A1L7CRK1_9CORY</name>
<dbReference type="InterPro" id="IPR012259">
    <property type="entry name" value="DHFR"/>
</dbReference>
<dbReference type="GO" id="GO:0016301">
    <property type="term" value="F:kinase activity"/>
    <property type="evidence" value="ECO:0007669"/>
    <property type="project" value="UniProtKB-KW"/>
</dbReference>
<sequence>MLGAIWAQSVDGVIGDGETMPWHLPEDLAHFKETTLRFPVIMGRRTWESLPAKNRPLPGRENIVVSSREPGEWSAGAEVVSSLPDLTGFTGLPGRVGRQGLVGHEQREGHDGWIIGGARLYARAVEVVDRIEVTLVDAVLLPVLRERAVSAPDVPEDFSQVSDSGWLASERGRLTVGVSEMPLRYRFLSYERKRLA</sequence>
<dbReference type="GO" id="GO:0046654">
    <property type="term" value="P:tetrahydrofolate biosynthetic process"/>
    <property type="evidence" value="ECO:0007669"/>
    <property type="project" value="UniProtKB-UniPathway"/>
</dbReference>
<dbReference type="CDD" id="cd00209">
    <property type="entry name" value="DHFR"/>
    <property type="match status" value="1"/>
</dbReference>
<dbReference type="GO" id="GO:0005829">
    <property type="term" value="C:cytosol"/>
    <property type="evidence" value="ECO:0007669"/>
    <property type="project" value="TreeGrafter"/>
</dbReference>
<evidence type="ECO:0000256" key="2">
    <source>
        <dbReference type="ARBA" id="ARBA00009539"/>
    </source>
</evidence>
<keyword evidence="9" id="KW-0808">Transferase</keyword>
<evidence type="ECO:0000313" key="10">
    <source>
        <dbReference type="Proteomes" id="UP000185434"/>
    </source>
</evidence>
<dbReference type="UniPathway" id="UPA00077">
    <property type="reaction ID" value="UER00158"/>
</dbReference>
<dbReference type="Pfam" id="PF00186">
    <property type="entry name" value="DHFR_1"/>
    <property type="match status" value="1"/>
</dbReference>